<name>A0AA96LA11_9BACL</name>
<dbReference type="KEGG" id="paun:MJA45_16805"/>
<proteinExistence type="predicted"/>
<keyword evidence="2" id="KW-1185">Reference proteome</keyword>
<sequence length="287" mass="33225">MNKLSIQNLARWYTDYDMIRTYTDLPSYPEVRTRLLLAALEEEGVGEERRTLYALVVSLVQMGLDTHQTVPVRSERKDKPAARSLQLKVLAGDYFSARYYDLLARAGEIEMIDRIASAICEVNRKKMNFYLQTRQAVIGPEEWLDQKVSIQMEMFLLFHYLMTGKRTAEWPDLLRSATCLEILAAEYMAEGQAEEEQDSWIYWYLIHSAAADDRKQIQSDRCTPKTKEALFVKYRVRERLASLLERELLRFEKIGNGMSNGKLAAEVESASAAWKDCLKGNKVLEER</sequence>
<dbReference type="InterPro" id="IPR009920">
    <property type="entry name" value="HEPPP_synth_su1"/>
</dbReference>
<reference evidence="1 2" key="1">
    <citation type="submission" date="2022-02" db="EMBL/GenBank/DDBJ databases">
        <title>Paenibacillus sp. MBLB1776 Whole Genome Shotgun Sequencing.</title>
        <authorList>
            <person name="Hwang C.Y."/>
            <person name="Cho E.-S."/>
            <person name="Seo M.-J."/>
        </authorList>
    </citation>
    <scope>NUCLEOTIDE SEQUENCE [LARGE SCALE GENOMIC DNA]</scope>
    <source>
        <strain evidence="1 2">MBLB1776</strain>
    </source>
</reference>
<organism evidence="1 2">
    <name type="scientific">Paenibacillus aurantius</name>
    <dbReference type="NCBI Taxonomy" id="2918900"/>
    <lineage>
        <taxon>Bacteria</taxon>
        <taxon>Bacillati</taxon>
        <taxon>Bacillota</taxon>
        <taxon>Bacilli</taxon>
        <taxon>Bacillales</taxon>
        <taxon>Paenibacillaceae</taxon>
        <taxon>Paenibacillus</taxon>
    </lineage>
</organism>
<accession>A0AA96LA11</accession>
<dbReference type="Proteomes" id="UP001305702">
    <property type="component" value="Chromosome"/>
</dbReference>
<dbReference type="EMBL" id="CP130318">
    <property type="protein sequence ID" value="WNQ09289.1"/>
    <property type="molecule type" value="Genomic_DNA"/>
</dbReference>
<evidence type="ECO:0000313" key="2">
    <source>
        <dbReference type="Proteomes" id="UP001305702"/>
    </source>
</evidence>
<dbReference type="Gene3D" id="1.20.120.1450">
    <property type="match status" value="1"/>
</dbReference>
<dbReference type="AlphaFoldDB" id="A0AA96LA11"/>
<protein>
    <submittedName>
        <fullName evidence="1">Heptaprenyl diphosphate synthase component 1</fullName>
    </submittedName>
</protein>
<dbReference type="Pfam" id="PF07307">
    <property type="entry name" value="HEPPP_synt_1"/>
    <property type="match status" value="1"/>
</dbReference>
<evidence type="ECO:0000313" key="1">
    <source>
        <dbReference type="EMBL" id="WNQ09289.1"/>
    </source>
</evidence>
<dbReference type="RefSeq" id="WP_315603062.1">
    <property type="nucleotide sequence ID" value="NZ_CP130318.1"/>
</dbReference>
<dbReference type="GO" id="GO:0009234">
    <property type="term" value="P:menaquinone biosynthetic process"/>
    <property type="evidence" value="ECO:0007669"/>
    <property type="project" value="InterPro"/>
</dbReference>
<gene>
    <name evidence="1" type="ORF">MJA45_16805</name>
</gene>